<comment type="caution">
    <text evidence="2">The sequence shown here is derived from an EMBL/GenBank/DDBJ whole genome shotgun (WGS) entry which is preliminary data.</text>
</comment>
<evidence type="ECO:0000313" key="2">
    <source>
        <dbReference type="EMBL" id="KAL1129855.1"/>
    </source>
</evidence>
<keyword evidence="3" id="KW-1185">Reference proteome</keyword>
<evidence type="ECO:0000313" key="3">
    <source>
        <dbReference type="Proteomes" id="UP001558652"/>
    </source>
</evidence>
<organism evidence="2 3">
    <name type="scientific">Ranatra chinensis</name>
    <dbReference type="NCBI Taxonomy" id="642074"/>
    <lineage>
        <taxon>Eukaryota</taxon>
        <taxon>Metazoa</taxon>
        <taxon>Ecdysozoa</taxon>
        <taxon>Arthropoda</taxon>
        <taxon>Hexapoda</taxon>
        <taxon>Insecta</taxon>
        <taxon>Pterygota</taxon>
        <taxon>Neoptera</taxon>
        <taxon>Paraneoptera</taxon>
        <taxon>Hemiptera</taxon>
        <taxon>Heteroptera</taxon>
        <taxon>Panheteroptera</taxon>
        <taxon>Nepomorpha</taxon>
        <taxon>Nepidae</taxon>
        <taxon>Ranatrinae</taxon>
        <taxon>Ranatra</taxon>
    </lineage>
</organism>
<accession>A0ABD0YEW2</accession>
<evidence type="ECO:0000256" key="1">
    <source>
        <dbReference type="SAM" id="MobiDB-lite"/>
    </source>
</evidence>
<dbReference type="AlphaFoldDB" id="A0ABD0YEW2"/>
<sequence>MASKRQNMFYQSKKRQTTEIVIIIFSLVLNKVRSKLKIDPQQKLEGSSTSHKKATMTKAFKCQISKQTILAKDANTKNDDWYDITDPRNSVNKRRREDSKQILNSTTV</sequence>
<gene>
    <name evidence="2" type="ORF">AAG570_012799</name>
</gene>
<reference evidence="2 3" key="1">
    <citation type="submission" date="2024-07" db="EMBL/GenBank/DDBJ databases">
        <title>Chromosome-level genome assembly of the water stick insect Ranatra chinensis (Heteroptera: Nepidae).</title>
        <authorList>
            <person name="Liu X."/>
        </authorList>
    </citation>
    <scope>NUCLEOTIDE SEQUENCE [LARGE SCALE GENOMIC DNA]</scope>
    <source>
        <strain evidence="2">Cailab_2021Rc</strain>
        <tissue evidence="2">Muscle</tissue>
    </source>
</reference>
<protein>
    <submittedName>
        <fullName evidence="2">Uncharacterized protein</fullName>
    </submittedName>
</protein>
<proteinExistence type="predicted"/>
<dbReference type="Proteomes" id="UP001558652">
    <property type="component" value="Unassembled WGS sequence"/>
</dbReference>
<feature type="region of interest" description="Disordered" evidence="1">
    <location>
        <begin position="78"/>
        <end position="108"/>
    </location>
</feature>
<name>A0ABD0YEW2_9HEMI</name>
<dbReference type="EMBL" id="JBFDAA010000008">
    <property type="protein sequence ID" value="KAL1129855.1"/>
    <property type="molecule type" value="Genomic_DNA"/>
</dbReference>